<dbReference type="STRING" id="156994.SAMN04488028_10238"/>
<dbReference type="CDD" id="cd07177">
    <property type="entry name" value="terB_like"/>
    <property type="match status" value="1"/>
</dbReference>
<name>A0A1M6N080_REIAG</name>
<evidence type="ECO:0000313" key="1">
    <source>
        <dbReference type="EMBL" id="SHJ89111.1"/>
    </source>
</evidence>
<dbReference type="AlphaFoldDB" id="A0A1M6N080"/>
<dbReference type="Proteomes" id="UP000184474">
    <property type="component" value="Unassembled WGS sequence"/>
</dbReference>
<gene>
    <name evidence="1" type="ORF">SAMN04488028_10238</name>
</gene>
<dbReference type="Gene3D" id="1.10.3680.10">
    <property type="entry name" value="TerB-like"/>
    <property type="match status" value="1"/>
</dbReference>
<keyword evidence="2" id="KW-1185">Reference proteome</keyword>
<reference evidence="2" key="1">
    <citation type="submission" date="2016-11" db="EMBL/GenBank/DDBJ databases">
        <authorList>
            <person name="Varghese N."/>
            <person name="Submissions S."/>
        </authorList>
    </citation>
    <scope>NUCLEOTIDE SEQUENCE [LARGE SCALE GENOMIC DNA]</scope>
    <source>
        <strain evidence="2">DSM 26134</strain>
    </source>
</reference>
<dbReference type="InterPro" id="IPR029024">
    <property type="entry name" value="TerB-like"/>
</dbReference>
<accession>A0A1M6N080</accession>
<dbReference type="EMBL" id="FRAA01000002">
    <property type="protein sequence ID" value="SHJ89111.1"/>
    <property type="molecule type" value="Genomic_DNA"/>
</dbReference>
<protein>
    <recommendedName>
        <fullName evidence="3">Tellurite resistance protein TerB</fullName>
    </recommendedName>
</protein>
<organism evidence="1 2">
    <name type="scientific">Reichenbachiella agariperforans</name>
    <dbReference type="NCBI Taxonomy" id="156994"/>
    <lineage>
        <taxon>Bacteria</taxon>
        <taxon>Pseudomonadati</taxon>
        <taxon>Bacteroidota</taxon>
        <taxon>Cytophagia</taxon>
        <taxon>Cytophagales</taxon>
        <taxon>Reichenbachiellaceae</taxon>
        <taxon>Reichenbachiella</taxon>
    </lineage>
</organism>
<dbReference type="RefSeq" id="WP_084190406.1">
    <property type="nucleotide sequence ID" value="NZ_FRAA01000002.1"/>
</dbReference>
<dbReference type="SUPFAM" id="SSF158682">
    <property type="entry name" value="TerB-like"/>
    <property type="match status" value="1"/>
</dbReference>
<proteinExistence type="predicted"/>
<evidence type="ECO:0008006" key="3">
    <source>
        <dbReference type="Google" id="ProtNLM"/>
    </source>
</evidence>
<evidence type="ECO:0000313" key="2">
    <source>
        <dbReference type="Proteomes" id="UP000184474"/>
    </source>
</evidence>
<sequence>MTQTYIKDMIDEIAASKKKRKQDALAAYETGMELIFKSKPKYDSLKETFGEQEPEFRVLANDLAKEVLQCGIDYFKAVQNNSGFTGENALEILRSADEFALDTQIKSRIADNIEGVKDWVSNQAMRTSQSRIYNFPSIAFKTAFSFMTCDGHIDANEIALIRKIARESELFGNINVDEELEFLIEVINSMGMGFLKDYFKVLKNATLTQDQELVLIKVAMDTLNADAKVDYNEVKFFRIFRTMLTVSDEQIKEKVQSISDEFLETDIFSKAYLDQLFDDYFEHASIPVFSKMSLDSKRKYIRPDVD</sequence>